<accession>A0A368QS46</accession>
<organism evidence="1">
    <name type="scientific">Setaria italica</name>
    <name type="common">Foxtail millet</name>
    <name type="synonym">Panicum italicum</name>
    <dbReference type="NCBI Taxonomy" id="4555"/>
    <lineage>
        <taxon>Eukaryota</taxon>
        <taxon>Viridiplantae</taxon>
        <taxon>Streptophyta</taxon>
        <taxon>Embryophyta</taxon>
        <taxon>Tracheophyta</taxon>
        <taxon>Spermatophyta</taxon>
        <taxon>Magnoliopsida</taxon>
        <taxon>Liliopsida</taxon>
        <taxon>Poales</taxon>
        <taxon>Poaceae</taxon>
        <taxon>PACMAD clade</taxon>
        <taxon>Panicoideae</taxon>
        <taxon>Panicodae</taxon>
        <taxon>Paniceae</taxon>
        <taxon>Cenchrinae</taxon>
        <taxon>Setaria</taxon>
    </lineage>
</organism>
<reference evidence="1" key="1">
    <citation type="journal article" date="2012" name="Nat. Biotechnol.">
        <title>Reference genome sequence of the model plant Setaria.</title>
        <authorList>
            <person name="Bennetzen J.L."/>
            <person name="Schmutz J."/>
            <person name="Wang H."/>
            <person name="Percifield R."/>
            <person name="Hawkins J."/>
            <person name="Pontaroli A.C."/>
            <person name="Estep M."/>
            <person name="Feng L."/>
            <person name="Vaughn J.N."/>
            <person name="Grimwood J."/>
            <person name="Jenkins J."/>
            <person name="Barry K."/>
            <person name="Lindquist E."/>
            <person name="Hellsten U."/>
            <person name="Deshpande S."/>
            <person name="Wang X."/>
            <person name="Wu X."/>
            <person name="Mitros T."/>
            <person name="Triplett J."/>
            <person name="Yang X."/>
            <person name="Ye C.Y."/>
            <person name="Mauro-Herrera M."/>
            <person name="Wang L."/>
            <person name="Li P."/>
            <person name="Sharma M."/>
            <person name="Sharma R."/>
            <person name="Ronald P.C."/>
            <person name="Panaud O."/>
            <person name="Kellogg E.A."/>
            <person name="Brutnell T.P."/>
            <person name="Doust A.N."/>
            <person name="Tuskan G.A."/>
            <person name="Rokhsar D."/>
            <person name="Devos K.M."/>
        </authorList>
    </citation>
    <scope>NUCLEOTIDE SEQUENCE [LARGE SCALE GENOMIC DNA]</scope>
    <source>
        <strain evidence="1">Yugu1</strain>
    </source>
</reference>
<gene>
    <name evidence="1" type="ORF">SETIT_4G084800v2</name>
</gene>
<reference evidence="1" key="2">
    <citation type="submission" date="2015-07" db="EMBL/GenBank/DDBJ databases">
        <authorList>
            <person name="Noorani M."/>
        </authorList>
    </citation>
    <scope>NUCLEOTIDE SEQUENCE</scope>
    <source>
        <strain evidence="1">Yugu1</strain>
    </source>
</reference>
<proteinExistence type="predicted"/>
<dbReference type="AlphaFoldDB" id="A0A368QS46"/>
<name>A0A368QS46_SETIT</name>
<dbReference type="EMBL" id="CM003531">
    <property type="protein sequence ID" value="RCV20775.1"/>
    <property type="molecule type" value="Genomic_DNA"/>
</dbReference>
<evidence type="ECO:0000313" key="1">
    <source>
        <dbReference type="EMBL" id="RCV20775.1"/>
    </source>
</evidence>
<sequence length="89" mass="9498">MQRLSFCWRQSGTAPPLFVVCPSSRASACRSVRIKLCLLLPAGSPPAGLPKTVSEKKEHVGGGKKGVYVLHDTCVAAIILAAQRGRDRP</sequence>
<protein>
    <submittedName>
        <fullName evidence="1">Uncharacterized protein</fullName>
    </submittedName>
</protein>